<dbReference type="InterPro" id="IPR031303">
    <property type="entry name" value="C5_meth_CS"/>
</dbReference>
<keyword evidence="11" id="KW-1185">Reference proteome</keyword>
<dbReference type="GO" id="GO:0032259">
    <property type="term" value="P:methylation"/>
    <property type="evidence" value="ECO:0007669"/>
    <property type="project" value="UniProtKB-KW"/>
</dbReference>
<dbReference type="PaxDb" id="435591-BDI_0861"/>
<feature type="active site" evidence="6">
    <location>
        <position position="72"/>
    </location>
</feature>
<keyword evidence="3 6" id="KW-0949">S-adenosyl-L-methionine</keyword>
<comment type="similarity">
    <text evidence="6 7">Belongs to the class I-like SAM-binding methyltransferase superfamily. C5-methyltransferase family.</text>
</comment>
<dbReference type="InterPro" id="IPR001525">
    <property type="entry name" value="C5_MeTfrase"/>
</dbReference>
<evidence type="ECO:0000313" key="10">
    <source>
        <dbReference type="EMBL" id="ABR42630.1"/>
    </source>
</evidence>
<evidence type="ECO:0000256" key="6">
    <source>
        <dbReference type="PROSITE-ProRule" id="PRU01016"/>
    </source>
</evidence>
<sequence length="427" mass="48314">MTHGSLFSGVGGFDLAAEWMGWENLFHCEINEWCQKVLRFHFPKSIQYDDITRTDFTPWRGKVDVLTGGFPCQPFSTAGKRRGAEDDRYLWPEMLRAIREIRPAWVIGENVAGITSMVQPGSEVTVESQASLFEKADKETILEQEYVIETVCRDLEREGYSVQPILIPACGVGAPHKRDRVWFIAHSEGDGDRGASHEGGGTTQGSYGKEIEQSFIGSGIWTTSHPNCSRGLQFGERRDIRDKEQYDQDKEPERHEQPSRFGGSGEAYVISDTDSPRFQAKGSEQQTTGITGGGLRKDVTDTYGEKLQTWLKNNGREIEEENIARLDNGVERSCCIRAFAESDKKRRCLMQYTSNDWPALSAELWKDFPTQPPVCRRNDGLPFDVDYLAIPFTKWRQESIKAYGNAIVPQVAFEIFKAIETSTFHHS</sequence>
<accession>A6LAB6</accession>
<dbReference type="EC" id="2.1.1.37" evidence="8"/>
<dbReference type="SUPFAM" id="SSF53335">
    <property type="entry name" value="S-adenosyl-L-methionine-dependent methyltransferases"/>
    <property type="match status" value="1"/>
</dbReference>
<comment type="catalytic activity">
    <reaction evidence="5 8">
        <text>a 2'-deoxycytidine in DNA + S-adenosyl-L-methionine = a 5-methyl-2'-deoxycytidine in DNA + S-adenosyl-L-homocysteine + H(+)</text>
        <dbReference type="Rhea" id="RHEA:13681"/>
        <dbReference type="Rhea" id="RHEA-COMP:11369"/>
        <dbReference type="Rhea" id="RHEA-COMP:11370"/>
        <dbReference type="ChEBI" id="CHEBI:15378"/>
        <dbReference type="ChEBI" id="CHEBI:57856"/>
        <dbReference type="ChEBI" id="CHEBI:59789"/>
        <dbReference type="ChEBI" id="CHEBI:85452"/>
        <dbReference type="ChEBI" id="CHEBI:85454"/>
        <dbReference type="EC" id="2.1.1.37"/>
    </reaction>
</comment>
<keyword evidence="1 6" id="KW-0489">Methyltransferase</keyword>
<dbReference type="eggNOG" id="COG0270">
    <property type="taxonomic scope" value="Bacteria"/>
</dbReference>
<dbReference type="PRINTS" id="PR00105">
    <property type="entry name" value="C5METTRFRASE"/>
</dbReference>
<feature type="compositionally biased region" description="Basic and acidic residues" evidence="9">
    <location>
        <begin position="235"/>
        <end position="258"/>
    </location>
</feature>
<dbReference type="NCBIfam" id="TIGR00675">
    <property type="entry name" value="dcm"/>
    <property type="match status" value="1"/>
</dbReference>
<evidence type="ECO:0000256" key="1">
    <source>
        <dbReference type="ARBA" id="ARBA00022603"/>
    </source>
</evidence>
<dbReference type="PROSITE" id="PS00095">
    <property type="entry name" value="C5_MTASE_2"/>
    <property type="match status" value="1"/>
</dbReference>
<dbReference type="REBASE" id="15664">
    <property type="entry name" value="M1.Pdi8503ORF861P"/>
</dbReference>
<keyword evidence="2 6" id="KW-0808">Transferase</keyword>
<evidence type="ECO:0000256" key="5">
    <source>
        <dbReference type="ARBA" id="ARBA00047422"/>
    </source>
</evidence>
<dbReference type="PROSITE" id="PS00094">
    <property type="entry name" value="C5_MTASE_1"/>
    <property type="match status" value="1"/>
</dbReference>
<dbReference type="EMBL" id="CP000140">
    <property type="protein sequence ID" value="ABR42630.1"/>
    <property type="molecule type" value="Genomic_DNA"/>
</dbReference>
<dbReference type="AlphaFoldDB" id="A6LAB6"/>
<proteinExistence type="inferred from homology"/>
<dbReference type="Proteomes" id="UP000000566">
    <property type="component" value="Chromosome"/>
</dbReference>
<evidence type="ECO:0000256" key="3">
    <source>
        <dbReference type="ARBA" id="ARBA00022691"/>
    </source>
</evidence>
<dbReference type="KEGG" id="pdi:BDI_0861"/>
<dbReference type="BioCyc" id="PDIS435591:G1G5A-884-MONOMER"/>
<dbReference type="GO" id="GO:0009307">
    <property type="term" value="P:DNA restriction-modification system"/>
    <property type="evidence" value="ECO:0007669"/>
    <property type="project" value="UniProtKB-KW"/>
</dbReference>
<evidence type="ECO:0000313" key="11">
    <source>
        <dbReference type="Proteomes" id="UP000000566"/>
    </source>
</evidence>
<evidence type="ECO:0000256" key="9">
    <source>
        <dbReference type="SAM" id="MobiDB-lite"/>
    </source>
</evidence>
<dbReference type="InterPro" id="IPR050750">
    <property type="entry name" value="C5-MTase"/>
</dbReference>
<organism evidence="10 11">
    <name type="scientific">Parabacteroides distasonis (strain ATCC 8503 / DSM 20701 / CIP 104284 / JCM 5825 / NCTC 11152)</name>
    <dbReference type="NCBI Taxonomy" id="435591"/>
    <lineage>
        <taxon>Bacteria</taxon>
        <taxon>Pseudomonadati</taxon>
        <taxon>Bacteroidota</taxon>
        <taxon>Bacteroidia</taxon>
        <taxon>Bacteroidales</taxon>
        <taxon>Tannerellaceae</taxon>
        <taxon>Parabacteroides</taxon>
    </lineage>
</organism>
<evidence type="ECO:0000256" key="8">
    <source>
        <dbReference type="RuleBase" id="RU000417"/>
    </source>
</evidence>
<feature type="region of interest" description="Disordered" evidence="9">
    <location>
        <begin position="188"/>
        <end position="207"/>
    </location>
</feature>
<dbReference type="InterPro" id="IPR018117">
    <property type="entry name" value="C5_DNA_meth_AS"/>
</dbReference>
<protein>
    <recommendedName>
        <fullName evidence="8">Cytosine-specific methyltransferase</fullName>
        <ecNumber evidence="8">2.1.1.37</ecNumber>
    </recommendedName>
</protein>
<evidence type="ECO:0000256" key="7">
    <source>
        <dbReference type="RuleBase" id="RU000416"/>
    </source>
</evidence>
<dbReference type="Gene3D" id="3.40.50.150">
    <property type="entry name" value="Vaccinia Virus protein VP39"/>
    <property type="match status" value="1"/>
</dbReference>
<dbReference type="InterPro" id="IPR029063">
    <property type="entry name" value="SAM-dependent_MTases_sf"/>
</dbReference>
<dbReference type="STRING" id="435591.BDI_0861"/>
<keyword evidence="4" id="KW-0680">Restriction system</keyword>
<reference evidence="10 11" key="1">
    <citation type="journal article" date="2007" name="PLoS Biol.">
        <title>Evolution of symbiotic bacteria in the distal human intestine.</title>
        <authorList>
            <person name="Xu J."/>
            <person name="Mahowald M.A."/>
            <person name="Ley R.E."/>
            <person name="Lozupone C.A."/>
            <person name="Hamady M."/>
            <person name="Martens E.C."/>
            <person name="Henrissat B."/>
            <person name="Coutinho P.M."/>
            <person name="Minx P."/>
            <person name="Latreille P."/>
            <person name="Cordum H."/>
            <person name="Van Brunt A."/>
            <person name="Kim K."/>
            <person name="Fulton R.S."/>
            <person name="Fulton L.A."/>
            <person name="Clifton S.W."/>
            <person name="Wilson R.K."/>
            <person name="Knight R.D."/>
            <person name="Gordon J.I."/>
        </authorList>
    </citation>
    <scope>NUCLEOTIDE SEQUENCE [LARGE SCALE GENOMIC DNA]</scope>
    <source>
        <strain evidence="11">ATCC 8503 / DSM 20701 / CIP 104284 / JCM 5825 / NCTC 11152</strain>
    </source>
</reference>
<dbReference type="Pfam" id="PF00145">
    <property type="entry name" value="DNA_methylase"/>
    <property type="match status" value="1"/>
</dbReference>
<feature type="region of interest" description="Disordered" evidence="9">
    <location>
        <begin position="227"/>
        <end position="296"/>
    </location>
</feature>
<name>A6LAB6_PARD8</name>
<gene>
    <name evidence="10" type="ordered locus">BDI_0861</name>
</gene>
<dbReference type="PANTHER" id="PTHR46098">
    <property type="entry name" value="TRNA (CYTOSINE(38)-C(5))-METHYLTRANSFERASE"/>
    <property type="match status" value="1"/>
</dbReference>
<evidence type="ECO:0000256" key="2">
    <source>
        <dbReference type="ARBA" id="ARBA00022679"/>
    </source>
</evidence>
<dbReference type="PANTHER" id="PTHR46098:SF1">
    <property type="entry name" value="TRNA (CYTOSINE(38)-C(5))-METHYLTRANSFERASE"/>
    <property type="match status" value="1"/>
</dbReference>
<dbReference type="HOGENOM" id="CLU_006958_5_2_10"/>
<dbReference type="RefSeq" id="WP_011966199.1">
    <property type="nucleotide sequence ID" value="NC_009615.1"/>
</dbReference>
<evidence type="ECO:0000256" key="4">
    <source>
        <dbReference type="ARBA" id="ARBA00022747"/>
    </source>
</evidence>
<dbReference type="GO" id="GO:0003886">
    <property type="term" value="F:DNA (cytosine-5-)-methyltransferase activity"/>
    <property type="evidence" value="ECO:0007669"/>
    <property type="project" value="UniProtKB-EC"/>
</dbReference>
<dbReference type="PROSITE" id="PS51679">
    <property type="entry name" value="SAM_MT_C5"/>
    <property type="match status" value="1"/>
</dbReference>